<sequence>MSSASEPGTTPQGFVLDKDQGDAFWWLGSLAINKLDGGSTHGGLSIVESLVPAGYAPPVHIHSGKDETFYILDGRFSFVCGSQSWQIGPGSLVFLPRDVPHGFRVSDDGPGRLLLIGNPAGFEDLIRELGDPAQQLQVPGPDVPMPDPDRVSAVWATHGITIVAPGSTPTPTP</sequence>
<feature type="domain" description="Cupin type-2" evidence="1">
    <location>
        <begin position="50"/>
        <end position="116"/>
    </location>
</feature>
<keyword evidence="3" id="KW-1185">Reference proteome</keyword>
<dbReference type="PANTHER" id="PTHR36440:SF1">
    <property type="entry name" value="PUTATIVE (AFU_ORTHOLOGUE AFUA_8G07350)-RELATED"/>
    <property type="match status" value="1"/>
</dbReference>
<dbReference type="InterPro" id="IPR013096">
    <property type="entry name" value="Cupin_2"/>
</dbReference>
<name>A0A239ANE4_9ACTN</name>
<organism evidence="2 3">
    <name type="scientific">Streptosporangium subroseum</name>
    <dbReference type="NCBI Taxonomy" id="106412"/>
    <lineage>
        <taxon>Bacteria</taxon>
        <taxon>Bacillati</taxon>
        <taxon>Actinomycetota</taxon>
        <taxon>Actinomycetes</taxon>
        <taxon>Streptosporangiales</taxon>
        <taxon>Streptosporangiaceae</taxon>
        <taxon>Streptosporangium</taxon>
    </lineage>
</organism>
<dbReference type="EMBL" id="FZOD01000002">
    <property type="protein sequence ID" value="SNR96832.1"/>
    <property type="molecule type" value="Genomic_DNA"/>
</dbReference>
<accession>A0A239ANE4</accession>
<proteinExistence type="predicted"/>
<dbReference type="InterPro" id="IPR014710">
    <property type="entry name" value="RmlC-like_jellyroll"/>
</dbReference>
<evidence type="ECO:0000313" key="3">
    <source>
        <dbReference type="Proteomes" id="UP000198282"/>
    </source>
</evidence>
<dbReference type="SUPFAM" id="SSF51182">
    <property type="entry name" value="RmlC-like cupins"/>
    <property type="match status" value="1"/>
</dbReference>
<dbReference type="OrthoDB" id="4227163at2"/>
<evidence type="ECO:0000313" key="2">
    <source>
        <dbReference type="EMBL" id="SNR96832.1"/>
    </source>
</evidence>
<evidence type="ECO:0000259" key="1">
    <source>
        <dbReference type="Pfam" id="PF07883"/>
    </source>
</evidence>
<dbReference type="AlphaFoldDB" id="A0A239ANE4"/>
<dbReference type="RefSeq" id="WP_089205440.1">
    <property type="nucleotide sequence ID" value="NZ_FZOD01000002.1"/>
</dbReference>
<dbReference type="InterPro" id="IPR011051">
    <property type="entry name" value="RmlC_Cupin_sf"/>
</dbReference>
<dbReference type="Proteomes" id="UP000198282">
    <property type="component" value="Unassembled WGS sequence"/>
</dbReference>
<dbReference type="Pfam" id="PF07883">
    <property type="entry name" value="Cupin_2"/>
    <property type="match status" value="1"/>
</dbReference>
<gene>
    <name evidence="2" type="ORF">SAMN05216276_100236</name>
</gene>
<dbReference type="InterPro" id="IPR053146">
    <property type="entry name" value="QDO-like"/>
</dbReference>
<dbReference type="Gene3D" id="2.60.120.10">
    <property type="entry name" value="Jelly Rolls"/>
    <property type="match status" value="1"/>
</dbReference>
<dbReference type="PANTHER" id="PTHR36440">
    <property type="entry name" value="PUTATIVE (AFU_ORTHOLOGUE AFUA_8G07350)-RELATED"/>
    <property type="match status" value="1"/>
</dbReference>
<protein>
    <submittedName>
        <fullName evidence="2">Cupin domain-containing protein</fullName>
    </submittedName>
</protein>
<reference evidence="2 3" key="1">
    <citation type="submission" date="2017-06" db="EMBL/GenBank/DDBJ databases">
        <authorList>
            <person name="Kim H.J."/>
            <person name="Triplett B.A."/>
        </authorList>
    </citation>
    <scope>NUCLEOTIDE SEQUENCE [LARGE SCALE GENOMIC DNA]</scope>
    <source>
        <strain evidence="2 3">CGMCC 4.2132</strain>
    </source>
</reference>